<evidence type="ECO:0000256" key="1">
    <source>
        <dbReference type="ARBA" id="ARBA00004790"/>
    </source>
</evidence>
<organism evidence="9">
    <name type="scientific">marine metagenome</name>
    <dbReference type="NCBI Taxonomy" id="408172"/>
    <lineage>
        <taxon>unclassified sequences</taxon>
        <taxon>metagenomes</taxon>
        <taxon>ecological metagenomes</taxon>
    </lineage>
</organism>
<dbReference type="InterPro" id="IPR005248">
    <property type="entry name" value="NadD/NMNAT"/>
</dbReference>
<evidence type="ECO:0000256" key="3">
    <source>
        <dbReference type="ARBA" id="ARBA00022679"/>
    </source>
</evidence>
<evidence type="ECO:0000256" key="7">
    <source>
        <dbReference type="ARBA" id="ARBA00023027"/>
    </source>
</evidence>
<evidence type="ECO:0000256" key="6">
    <source>
        <dbReference type="ARBA" id="ARBA00022840"/>
    </source>
</evidence>
<dbReference type="PANTHER" id="PTHR39321:SF3">
    <property type="entry name" value="PHOSPHOPANTETHEINE ADENYLYLTRANSFERASE"/>
    <property type="match status" value="1"/>
</dbReference>
<dbReference type="Pfam" id="PF01467">
    <property type="entry name" value="CTP_transf_like"/>
    <property type="match status" value="1"/>
</dbReference>
<dbReference type="InterPro" id="IPR014729">
    <property type="entry name" value="Rossmann-like_a/b/a_fold"/>
</dbReference>
<evidence type="ECO:0000313" key="9">
    <source>
        <dbReference type="EMBL" id="SUZ65609.1"/>
    </source>
</evidence>
<dbReference type="GO" id="GO:0009435">
    <property type="term" value="P:NAD+ biosynthetic process"/>
    <property type="evidence" value="ECO:0007669"/>
    <property type="project" value="UniProtKB-UniPathway"/>
</dbReference>
<proteinExistence type="inferred from homology"/>
<reference evidence="9" key="1">
    <citation type="submission" date="2018-05" db="EMBL/GenBank/DDBJ databases">
        <authorList>
            <person name="Lanie J.A."/>
            <person name="Ng W.-L."/>
            <person name="Kazmierczak K.M."/>
            <person name="Andrzejewski T.M."/>
            <person name="Davidsen T.M."/>
            <person name="Wayne K.J."/>
            <person name="Tettelin H."/>
            <person name="Glass J.I."/>
            <person name="Rusch D."/>
            <person name="Podicherti R."/>
            <person name="Tsui H.-C.T."/>
            <person name="Winkler M.E."/>
        </authorList>
    </citation>
    <scope>NUCLEOTIDE SEQUENCE</scope>
</reference>
<comment type="pathway">
    <text evidence="1">Cofactor biosynthesis; NAD(+) biosynthesis.</text>
</comment>
<keyword evidence="7" id="KW-0520">NAD</keyword>
<dbReference type="NCBIfam" id="NF000840">
    <property type="entry name" value="PRK00071.1-3"/>
    <property type="match status" value="1"/>
</dbReference>
<dbReference type="PANTHER" id="PTHR39321">
    <property type="entry name" value="NICOTINATE-NUCLEOTIDE ADENYLYLTRANSFERASE-RELATED"/>
    <property type="match status" value="1"/>
</dbReference>
<dbReference type="CDD" id="cd02165">
    <property type="entry name" value="NMNAT"/>
    <property type="match status" value="1"/>
</dbReference>
<evidence type="ECO:0000256" key="2">
    <source>
        <dbReference type="ARBA" id="ARBA00022642"/>
    </source>
</evidence>
<protein>
    <recommendedName>
        <fullName evidence="8">Cytidyltransferase-like domain-containing protein</fullName>
    </recommendedName>
</protein>
<dbReference type="GO" id="GO:0070566">
    <property type="term" value="F:adenylyltransferase activity"/>
    <property type="evidence" value="ECO:0007669"/>
    <property type="project" value="UniProtKB-ARBA"/>
</dbReference>
<keyword evidence="3" id="KW-0808">Transferase</keyword>
<name>A0A381PHN7_9ZZZZ</name>
<dbReference type="EMBL" id="UINC01000963">
    <property type="protein sequence ID" value="SUZ65609.1"/>
    <property type="molecule type" value="Genomic_DNA"/>
</dbReference>
<dbReference type="UniPathway" id="UPA00253"/>
<accession>A0A381PHN7</accession>
<evidence type="ECO:0000256" key="4">
    <source>
        <dbReference type="ARBA" id="ARBA00022695"/>
    </source>
</evidence>
<keyword evidence="5" id="KW-0547">Nucleotide-binding</keyword>
<dbReference type="SUPFAM" id="SSF52374">
    <property type="entry name" value="Nucleotidylyl transferase"/>
    <property type="match status" value="1"/>
</dbReference>
<gene>
    <name evidence="9" type="ORF">METZ01_LOCUS18463</name>
</gene>
<dbReference type="NCBIfam" id="TIGR00482">
    <property type="entry name" value="nicotinate (nicotinamide) nucleotide adenylyltransferase"/>
    <property type="match status" value="1"/>
</dbReference>
<dbReference type="Gene3D" id="3.40.50.620">
    <property type="entry name" value="HUPs"/>
    <property type="match status" value="1"/>
</dbReference>
<dbReference type="GO" id="GO:0005524">
    <property type="term" value="F:ATP binding"/>
    <property type="evidence" value="ECO:0007669"/>
    <property type="project" value="UniProtKB-KW"/>
</dbReference>
<keyword evidence="4" id="KW-0548">Nucleotidyltransferase</keyword>
<dbReference type="AlphaFoldDB" id="A0A381PHN7"/>
<keyword evidence="6" id="KW-0067">ATP-binding</keyword>
<dbReference type="HAMAP" id="MF_00244">
    <property type="entry name" value="NaMN_adenylyltr"/>
    <property type="match status" value="1"/>
</dbReference>
<evidence type="ECO:0000259" key="8">
    <source>
        <dbReference type="Pfam" id="PF01467"/>
    </source>
</evidence>
<evidence type="ECO:0000256" key="5">
    <source>
        <dbReference type="ARBA" id="ARBA00022741"/>
    </source>
</evidence>
<keyword evidence="2" id="KW-0662">Pyridine nucleotide biosynthesis</keyword>
<dbReference type="NCBIfam" id="TIGR00125">
    <property type="entry name" value="cyt_tran_rel"/>
    <property type="match status" value="1"/>
</dbReference>
<feature type="domain" description="Cytidyltransferase-like" evidence="8">
    <location>
        <begin position="5"/>
        <end position="168"/>
    </location>
</feature>
<dbReference type="InterPro" id="IPR004821">
    <property type="entry name" value="Cyt_trans-like"/>
</dbReference>
<sequence>MKTCIFGGTFDPPHIGHLLIAQTVFESEHFERLIFVPANISPTKKNETNSSPKTRLKMLEISLINNTNFEISDIEIKREGISYTVDTLEEFVSSSNLDKKDLFFLMGSDTLRSFHTWKDPERIMELCNIIVAIRPGFTPSDIPQWILDNVRFANIPRFEVSSTNIKARWREGKTIRYMVPKEVWEYINENELY</sequence>